<sequence length="169" mass="18300">MDRMRFIAAPLALSFMLTACGGSPTPTSRNDAETGDIGNLMSDPFANGTPPATTVAATTPYAVEACKAAIAALNGRDPATMKGKKLADDLVHVSYIRPDDGKRWQSRCRIDDANHLTWAQFDAFGDGQQGRWRTEDTVEFSVEGKSLHVKVSTEGELMSDETYPLSKLS</sequence>
<organism evidence="2 3">
    <name type="scientific">Sphingomonas insulae</name>
    <dbReference type="NCBI Taxonomy" id="424800"/>
    <lineage>
        <taxon>Bacteria</taxon>
        <taxon>Pseudomonadati</taxon>
        <taxon>Pseudomonadota</taxon>
        <taxon>Alphaproteobacteria</taxon>
        <taxon>Sphingomonadales</taxon>
        <taxon>Sphingomonadaceae</taxon>
        <taxon>Sphingomonas</taxon>
    </lineage>
</organism>
<evidence type="ECO:0008006" key="4">
    <source>
        <dbReference type="Google" id="ProtNLM"/>
    </source>
</evidence>
<accession>A0ABN1HNK6</accession>
<feature type="signal peptide" evidence="1">
    <location>
        <begin position="1"/>
        <end position="21"/>
    </location>
</feature>
<keyword evidence="3" id="KW-1185">Reference proteome</keyword>
<feature type="chain" id="PRO_5046063043" description="Lipoprotein" evidence="1">
    <location>
        <begin position="22"/>
        <end position="169"/>
    </location>
</feature>
<dbReference type="Proteomes" id="UP001500238">
    <property type="component" value="Unassembled WGS sequence"/>
</dbReference>
<keyword evidence="1" id="KW-0732">Signal</keyword>
<reference evidence="2 3" key="1">
    <citation type="journal article" date="2019" name="Int. J. Syst. Evol. Microbiol.">
        <title>The Global Catalogue of Microorganisms (GCM) 10K type strain sequencing project: providing services to taxonomists for standard genome sequencing and annotation.</title>
        <authorList>
            <consortium name="The Broad Institute Genomics Platform"/>
            <consortium name="The Broad Institute Genome Sequencing Center for Infectious Disease"/>
            <person name="Wu L."/>
            <person name="Ma J."/>
        </authorList>
    </citation>
    <scope>NUCLEOTIDE SEQUENCE [LARGE SCALE GENOMIC DNA]</scope>
    <source>
        <strain evidence="2 3">JCM 14603</strain>
    </source>
</reference>
<gene>
    <name evidence="2" type="ORF">GCM10009102_04900</name>
</gene>
<protein>
    <recommendedName>
        <fullName evidence="4">Lipoprotein</fullName>
    </recommendedName>
</protein>
<comment type="caution">
    <text evidence="2">The sequence shown here is derived from an EMBL/GenBank/DDBJ whole genome shotgun (WGS) entry which is preliminary data.</text>
</comment>
<name>A0ABN1HNK6_9SPHN</name>
<proteinExistence type="predicted"/>
<dbReference type="PROSITE" id="PS51257">
    <property type="entry name" value="PROKAR_LIPOPROTEIN"/>
    <property type="match status" value="1"/>
</dbReference>
<dbReference type="EMBL" id="BAAAES010000001">
    <property type="protein sequence ID" value="GAA0659468.1"/>
    <property type="molecule type" value="Genomic_DNA"/>
</dbReference>
<evidence type="ECO:0000313" key="3">
    <source>
        <dbReference type="Proteomes" id="UP001500238"/>
    </source>
</evidence>
<evidence type="ECO:0000256" key="1">
    <source>
        <dbReference type="SAM" id="SignalP"/>
    </source>
</evidence>
<evidence type="ECO:0000313" key="2">
    <source>
        <dbReference type="EMBL" id="GAA0659468.1"/>
    </source>
</evidence>